<keyword evidence="1" id="KW-0812">Transmembrane</keyword>
<keyword evidence="1" id="KW-1133">Transmembrane helix</keyword>
<dbReference type="RefSeq" id="WP_150625703.1">
    <property type="nucleotide sequence ID" value="NZ_CABPSQ010000004.1"/>
</dbReference>
<dbReference type="EMBL" id="CABPSQ010000004">
    <property type="protein sequence ID" value="VVE67888.1"/>
    <property type="molecule type" value="Genomic_DNA"/>
</dbReference>
<reference evidence="2 3" key="1">
    <citation type="submission" date="2019-08" db="EMBL/GenBank/DDBJ databases">
        <authorList>
            <person name="Peeters C."/>
        </authorList>
    </citation>
    <scope>NUCLEOTIDE SEQUENCE [LARGE SCALE GENOMIC DNA]</scope>
    <source>
        <strain evidence="2 3">LMG 31118</strain>
    </source>
</reference>
<protein>
    <submittedName>
        <fullName evidence="2">Uncharacterized protein</fullName>
    </submittedName>
</protein>
<evidence type="ECO:0000313" key="2">
    <source>
        <dbReference type="EMBL" id="VVE67888.1"/>
    </source>
</evidence>
<feature type="transmembrane region" description="Helical" evidence="1">
    <location>
        <begin position="49"/>
        <end position="69"/>
    </location>
</feature>
<name>A0A5E5A440_9BURK</name>
<proteinExistence type="predicted"/>
<evidence type="ECO:0000256" key="1">
    <source>
        <dbReference type="SAM" id="Phobius"/>
    </source>
</evidence>
<keyword evidence="3" id="KW-1185">Reference proteome</keyword>
<gene>
    <name evidence="2" type="ORF">PCA31118_02693</name>
</gene>
<feature type="transmembrane region" description="Helical" evidence="1">
    <location>
        <begin position="89"/>
        <end position="113"/>
    </location>
</feature>
<sequence>MGTGEGGYPSDGGLPLYNSENNQVEDARMHAPLRKNVNPETHKIGLLDFLGKLGGPVFLVSALAFAFAYRETTSYFTYLGAPWFASLLTPQAIIIASARTLWPLVFATFLVLIYPRSRQVDNIQLSVAIVAAICAFALVAGSPLFVSKRDVFGSVYYVSAGFAGISCGCLFAEFRNLRERRASRLPYSFNLVLTIATYVFLWFYPTQIGKLRAHFDSDPGASALSVAHLNDTPQEVWRLVYPAGDKVLLMKWAKERPERRFRVVGIDDVQEIGMR</sequence>
<feature type="transmembrane region" description="Helical" evidence="1">
    <location>
        <begin position="151"/>
        <end position="172"/>
    </location>
</feature>
<keyword evidence="1" id="KW-0472">Membrane</keyword>
<organism evidence="2 3">
    <name type="scientific">Pandoraea captiosa</name>
    <dbReference type="NCBI Taxonomy" id="2508302"/>
    <lineage>
        <taxon>Bacteria</taxon>
        <taxon>Pseudomonadati</taxon>
        <taxon>Pseudomonadota</taxon>
        <taxon>Betaproteobacteria</taxon>
        <taxon>Burkholderiales</taxon>
        <taxon>Burkholderiaceae</taxon>
        <taxon>Pandoraea</taxon>
    </lineage>
</organism>
<dbReference type="Proteomes" id="UP000414136">
    <property type="component" value="Unassembled WGS sequence"/>
</dbReference>
<dbReference type="AlphaFoldDB" id="A0A5E5A440"/>
<accession>A0A5E5A440</accession>
<feature type="transmembrane region" description="Helical" evidence="1">
    <location>
        <begin position="184"/>
        <end position="204"/>
    </location>
</feature>
<feature type="transmembrane region" description="Helical" evidence="1">
    <location>
        <begin position="125"/>
        <end position="145"/>
    </location>
</feature>
<evidence type="ECO:0000313" key="3">
    <source>
        <dbReference type="Proteomes" id="UP000414136"/>
    </source>
</evidence>